<dbReference type="EMBL" id="CP000393">
    <property type="protein sequence ID" value="ABG50975.1"/>
    <property type="molecule type" value="Genomic_DNA"/>
</dbReference>
<name>Q114U9_TRIEI</name>
<organism evidence="1">
    <name type="scientific">Trichodesmium erythraeum (strain IMS101)</name>
    <dbReference type="NCBI Taxonomy" id="203124"/>
    <lineage>
        <taxon>Bacteria</taxon>
        <taxon>Bacillati</taxon>
        <taxon>Cyanobacteriota</taxon>
        <taxon>Cyanophyceae</taxon>
        <taxon>Oscillatoriophycideae</taxon>
        <taxon>Oscillatoriales</taxon>
        <taxon>Microcoleaceae</taxon>
        <taxon>Trichodesmium</taxon>
    </lineage>
</organism>
<gene>
    <name evidence="1" type="ordered locus">Tery_1711</name>
</gene>
<dbReference type="RefSeq" id="WP_011611350.1">
    <property type="nucleotide sequence ID" value="NC_008312.1"/>
</dbReference>
<dbReference type="STRING" id="203124.Tery_1711"/>
<accession>Q114U9</accession>
<evidence type="ECO:0000313" key="1">
    <source>
        <dbReference type="EMBL" id="ABG50975.1"/>
    </source>
</evidence>
<dbReference type="AlphaFoldDB" id="Q114U9"/>
<proteinExistence type="predicted"/>
<reference evidence="1" key="1">
    <citation type="submission" date="2006-06" db="EMBL/GenBank/DDBJ databases">
        <title>Complete sequence of Trichodesmium erythraeum IMS101.</title>
        <authorList>
            <consortium name="US DOE Joint Genome Institute"/>
            <person name="Copeland A."/>
            <person name="Lucas S."/>
            <person name="Lapidus A."/>
            <person name="Barry K."/>
            <person name="Detter J.C."/>
            <person name="Glavina del Rio T."/>
            <person name="Hammon N."/>
            <person name="Israni S."/>
            <person name="Dalin E."/>
            <person name="Tice H."/>
            <person name="Pitluck S."/>
            <person name="Kiss H."/>
            <person name="Munk A.C."/>
            <person name="Brettin T."/>
            <person name="Bruce D."/>
            <person name="Han C."/>
            <person name="Tapia R."/>
            <person name="Gilna P."/>
            <person name="Schmutz J."/>
            <person name="Larimer F."/>
            <person name="Land M."/>
            <person name="Hauser L."/>
            <person name="Kyrpides N."/>
            <person name="Kim E."/>
            <person name="Richardson P."/>
        </authorList>
    </citation>
    <scope>NUCLEOTIDE SEQUENCE [LARGE SCALE GENOMIC DNA]</scope>
    <source>
        <strain evidence="1">IMS101</strain>
    </source>
</reference>
<sequence>MTVIINFWKGTLGYTAYNAIYGLDVGHASMQVINNKNPKDEIYISHNPKIKNSIAFLPNSRKYLSLESIVADSFIPREKHISFEKDCDNRDSKPNNKIVIYGLNESPIIKFSQKYLNNDLSKEKTKYHFIKNNCCTVIVYLISKGLDRNQKNSKLCSPSSYQTDSFFGYDSNIEKLVISFNKKFWSPRSLKSFVKKVKNKTDKKSSLLSFSVPKRKLLLPQSLENLFDR</sequence>
<dbReference type="KEGG" id="ter:Tery_1711"/>
<protein>
    <recommendedName>
        <fullName evidence="2">DUF4105 domain-containing protein</fullName>
    </recommendedName>
</protein>
<dbReference type="HOGENOM" id="CLU_1209367_0_0_3"/>
<evidence type="ECO:0008006" key="2">
    <source>
        <dbReference type="Google" id="ProtNLM"/>
    </source>
</evidence>